<accession>A0A2T0SRY0</accession>
<dbReference type="AlphaFoldDB" id="A0A2T0SRY0"/>
<dbReference type="GO" id="GO:0003677">
    <property type="term" value="F:DNA binding"/>
    <property type="evidence" value="ECO:0007669"/>
    <property type="project" value="InterPro"/>
</dbReference>
<proteinExistence type="inferred from homology"/>
<comment type="caution">
    <text evidence="3">The sequence shown here is derived from an EMBL/GenBank/DDBJ whole genome shotgun (WGS) entry which is preliminary data.</text>
</comment>
<dbReference type="Proteomes" id="UP000239494">
    <property type="component" value="Unassembled WGS sequence"/>
</dbReference>
<comment type="similarity">
    <text evidence="1">Belongs to the PemK/MazF family.</text>
</comment>
<dbReference type="SUPFAM" id="SSF50118">
    <property type="entry name" value="Cell growth inhibitor/plasmid maintenance toxic component"/>
    <property type="match status" value="1"/>
</dbReference>
<protein>
    <submittedName>
        <fullName evidence="3">PemK-like, MazF-like toxin of type II toxin-antitoxin system</fullName>
    </submittedName>
</protein>
<dbReference type="RefSeq" id="WP_106192671.1">
    <property type="nucleotide sequence ID" value="NZ_PVTF01000012.1"/>
</dbReference>
<dbReference type="Pfam" id="PF02452">
    <property type="entry name" value="PemK_toxin"/>
    <property type="match status" value="1"/>
</dbReference>
<organism evidence="3 4">
    <name type="scientific">Umezawaea tangerina</name>
    <dbReference type="NCBI Taxonomy" id="84725"/>
    <lineage>
        <taxon>Bacteria</taxon>
        <taxon>Bacillati</taxon>
        <taxon>Actinomycetota</taxon>
        <taxon>Actinomycetes</taxon>
        <taxon>Pseudonocardiales</taxon>
        <taxon>Pseudonocardiaceae</taxon>
        <taxon>Umezawaea</taxon>
    </lineage>
</organism>
<evidence type="ECO:0000256" key="2">
    <source>
        <dbReference type="ARBA" id="ARBA00022649"/>
    </source>
</evidence>
<keyword evidence="4" id="KW-1185">Reference proteome</keyword>
<evidence type="ECO:0000313" key="4">
    <source>
        <dbReference type="Proteomes" id="UP000239494"/>
    </source>
</evidence>
<gene>
    <name evidence="3" type="ORF">CLV43_11299</name>
</gene>
<name>A0A2T0SRY0_9PSEU</name>
<dbReference type="InterPro" id="IPR003477">
    <property type="entry name" value="PemK-like"/>
</dbReference>
<evidence type="ECO:0000313" key="3">
    <source>
        <dbReference type="EMBL" id="PRY36175.1"/>
    </source>
</evidence>
<dbReference type="OrthoDB" id="5184628at2"/>
<evidence type="ECO:0000256" key="1">
    <source>
        <dbReference type="ARBA" id="ARBA00007521"/>
    </source>
</evidence>
<dbReference type="Gene3D" id="2.30.30.110">
    <property type="match status" value="1"/>
</dbReference>
<dbReference type="InterPro" id="IPR011067">
    <property type="entry name" value="Plasmid_toxin/cell-grow_inhib"/>
</dbReference>
<reference evidence="3 4" key="1">
    <citation type="submission" date="2018-03" db="EMBL/GenBank/DDBJ databases">
        <title>Genomic Encyclopedia of Archaeal and Bacterial Type Strains, Phase II (KMG-II): from individual species to whole genera.</title>
        <authorList>
            <person name="Goeker M."/>
        </authorList>
    </citation>
    <scope>NUCLEOTIDE SEQUENCE [LARGE SCALE GENOMIC DNA]</scope>
    <source>
        <strain evidence="3 4">DSM 44720</strain>
    </source>
</reference>
<keyword evidence="2" id="KW-1277">Toxin-antitoxin system</keyword>
<sequence>MFANGEDARPAKGAVREVHSAAVAATLEYSPDLDGLADPGEIVWAWVPFEEDPERGKDRPLLVVGRHHRSLLGLMLSSKEPDDREADDWLDLGSGAWDRDGRHSYLRLDRVFELDEHDIRREGSVLESERFDQVSAVLRVRHGWN</sequence>
<dbReference type="EMBL" id="PVTF01000012">
    <property type="protein sequence ID" value="PRY36175.1"/>
    <property type="molecule type" value="Genomic_DNA"/>
</dbReference>